<dbReference type="Gene3D" id="3.40.50.720">
    <property type="entry name" value="NAD(P)-binding Rossmann-like Domain"/>
    <property type="match status" value="1"/>
</dbReference>
<feature type="domain" description="THIF-type NAD/FAD binding fold" evidence="1">
    <location>
        <begin position="61"/>
        <end position="269"/>
    </location>
</feature>
<dbReference type="CDD" id="cd00757">
    <property type="entry name" value="ThiF_MoeB_HesA_family"/>
    <property type="match status" value="1"/>
</dbReference>
<sequence>MAESDSNEILRSIERHARDAHLSLADAWKIAQKHNCSLRNIETLALDHSITPSRFQRNNLSCREQLRLFQSRVAIIGCGGLGGRTAELLARLGIGHLILTDPDVFSESNLNRQIFCSTETLGCSKVDIVGRELQKINPVLKTTLHNCEFTPIAIKTADIAIDALDSTKARKELSTLCQRQGIPLVHGAVKEWYGHAGIDQISNKLISRLYPKKTDSGIPPQVLPMTVSLVASIQAAETIKFLLGYKSLLTEGWLETDLLHYEFDTIPTPHDK</sequence>
<dbReference type="SUPFAM" id="SSF69572">
    <property type="entry name" value="Activating enzymes of the ubiquitin-like proteins"/>
    <property type="match status" value="1"/>
</dbReference>
<dbReference type="GO" id="GO:0061504">
    <property type="term" value="P:cyclic threonylcarbamoyladenosine biosynthetic process"/>
    <property type="evidence" value="ECO:0007669"/>
    <property type="project" value="TreeGrafter"/>
</dbReference>
<dbReference type="PANTHER" id="PTHR43267:SF1">
    <property type="entry name" value="TRNA THREONYLCARBAMOYLADENOSINE DEHYDRATASE"/>
    <property type="match status" value="1"/>
</dbReference>
<evidence type="ECO:0000313" key="3">
    <source>
        <dbReference type="Proteomes" id="UP000011721"/>
    </source>
</evidence>
<protein>
    <submittedName>
        <fullName evidence="2">Dinucleotide-utilizing enzyme possibly involved in molybdopterin or thiamin biosynthesis</fullName>
    </submittedName>
</protein>
<dbReference type="AlphaFoldDB" id="M1P387"/>
<dbReference type="PANTHER" id="PTHR43267">
    <property type="entry name" value="TRNA THREONYLCARBAMOYLADENOSINE DEHYDRATASE"/>
    <property type="match status" value="1"/>
</dbReference>
<dbReference type="Proteomes" id="UP000011721">
    <property type="component" value="Chromosome"/>
</dbReference>
<dbReference type="STRING" id="1167006.UWK_01367"/>
<dbReference type="GO" id="GO:0061503">
    <property type="term" value="F:tRNA threonylcarbamoyladenosine dehydratase"/>
    <property type="evidence" value="ECO:0007669"/>
    <property type="project" value="TreeGrafter"/>
</dbReference>
<name>M1P387_DESSD</name>
<dbReference type="InterPro" id="IPR000594">
    <property type="entry name" value="ThiF_NAD_FAD-bd"/>
</dbReference>
<accession>M1P387</accession>
<evidence type="ECO:0000259" key="1">
    <source>
        <dbReference type="Pfam" id="PF00899"/>
    </source>
</evidence>
<dbReference type="Pfam" id="PF00899">
    <property type="entry name" value="ThiF"/>
    <property type="match status" value="1"/>
</dbReference>
<proteinExistence type="predicted"/>
<dbReference type="InterPro" id="IPR035985">
    <property type="entry name" value="Ubiquitin-activating_enz"/>
</dbReference>
<gene>
    <name evidence="2" type="ordered locus">UWK_01367</name>
</gene>
<dbReference type="HOGENOM" id="CLU_013325_10_4_7"/>
<dbReference type="eggNOG" id="COG0476">
    <property type="taxonomic scope" value="Bacteria"/>
</dbReference>
<dbReference type="KEGG" id="dsf:UWK_01367"/>
<keyword evidence="3" id="KW-1185">Reference proteome</keyword>
<dbReference type="InterPro" id="IPR045886">
    <property type="entry name" value="ThiF/MoeB/HesA"/>
</dbReference>
<organism evidence="2 3">
    <name type="scientific">Desulfocapsa sulfexigens (strain DSM 10523 / SB164P1)</name>
    <dbReference type="NCBI Taxonomy" id="1167006"/>
    <lineage>
        <taxon>Bacteria</taxon>
        <taxon>Pseudomonadati</taxon>
        <taxon>Thermodesulfobacteriota</taxon>
        <taxon>Desulfobulbia</taxon>
        <taxon>Desulfobulbales</taxon>
        <taxon>Desulfocapsaceae</taxon>
        <taxon>Desulfocapsa</taxon>
    </lineage>
</organism>
<reference evidence="3" key="1">
    <citation type="journal article" date="2013" name="Stand. Genomic Sci.">
        <title>Complete genome sequence of Desulfocapsa sulfexigens, a marine deltaproteobacterium specialized in disproportionating inorganic sulfur compounds.</title>
        <authorList>
            <person name="Finster K.W."/>
            <person name="Kjeldsen K.U."/>
            <person name="Kube M."/>
            <person name="Reinhardt R."/>
            <person name="Mussmann M."/>
            <person name="Amann R."/>
            <person name="Schreiber L."/>
        </authorList>
    </citation>
    <scope>NUCLEOTIDE SEQUENCE [LARGE SCALE GENOMIC DNA]</scope>
    <source>
        <strain evidence="3">DSM 10523 / SB164P1</strain>
    </source>
</reference>
<evidence type="ECO:0000313" key="2">
    <source>
        <dbReference type="EMBL" id="AGF77928.1"/>
    </source>
</evidence>
<dbReference type="GO" id="GO:0008641">
    <property type="term" value="F:ubiquitin-like modifier activating enzyme activity"/>
    <property type="evidence" value="ECO:0007669"/>
    <property type="project" value="InterPro"/>
</dbReference>
<dbReference type="RefSeq" id="WP_015403619.1">
    <property type="nucleotide sequence ID" value="NC_020304.1"/>
</dbReference>
<dbReference type="EMBL" id="CP003985">
    <property type="protein sequence ID" value="AGF77928.1"/>
    <property type="molecule type" value="Genomic_DNA"/>
</dbReference>